<keyword evidence="1" id="KW-0812">Transmembrane</keyword>
<protein>
    <submittedName>
        <fullName evidence="3">Alpha/beta hydrolase</fullName>
    </submittedName>
</protein>
<dbReference type="AlphaFoldDB" id="A0A4D7K754"/>
<dbReference type="PANTHER" id="PTHR46438">
    <property type="entry name" value="ALPHA/BETA-HYDROLASES SUPERFAMILY PROTEIN"/>
    <property type="match status" value="1"/>
</dbReference>
<proteinExistence type="predicted"/>
<organism evidence="3 4">
    <name type="scientific">Mangrovivirga cuniculi</name>
    <dbReference type="NCBI Taxonomy" id="2715131"/>
    <lineage>
        <taxon>Bacteria</taxon>
        <taxon>Pseudomonadati</taxon>
        <taxon>Bacteroidota</taxon>
        <taxon>Cytophagia</taxon>
        <taxon>Cytophagales</taxon>
        <taxon>Mangrovivirgaceae</taxon>
        <taxon>Mangrovivirga</taxon>
    </lineage>
</organism>
<dbReference type="RefSeq" id="WP_137092134.1">
    <property type="nucleotide sequence ID" value="NZ_CP028923.1"/>
</dbReference>
<evidence type="ECO:0000256" key="1">
    <source>
        <dbReference type="SAM" id="Phobius"/>
    </source>
</evidence>
<reference evidence="3 4" key="1">
    <citation type="submission" date="2018-04" db="EMBL/GenBank/DDBJ databases">
        <title>Complete genome uncultured novel isolate.</title>
        <authorList>
            <person name="Merlino G."/>
        </authorList>
    </citation>
    <scope>NUCLEOTIDE SEQUENCE [LARGE SCALE GENOMIC DNA]</scope>
    <source>
        <strain evidence="4">R1DC9</strain>
    </source>
</reference>
<evidence type="ECO:0000313" key="3">
    <source>
        <dbReference type="EMBL" id="QCK16544.1"/>
    </source>
</evidence>
<dbReference type="PRINTS" id="PR00111">
    <property type="entry name" value="ABHYDROLASE"/>
</dbReference>
<dbReference type="EMBL" id="CP028923">
    <property type="protein sequence ID" value="QCK16544.1"/>
    <property type="molecule type" value="Genomic_DNA"/>
</dbReference>
<keyword evidence="3" id="KW-0378">Hydrolase</keyword>
<keyword evidence="1" id="KW-0472">Membrane</keyword>
<keyword evidence="1" id="KW-1133">Transmembrane helix</keyword>
<feature type="transmembrane region" description="Helical" evidence="1">
    <location>
        <begin position="7"/>
        <end position="27"/>
    </location>
</feature>
<dbReference type="InterPro" id="IPR000073">
    <property type="entry name" value="AB_hydrolase_1"/>
</dbReference>
<dbReference type="GO" id="GO:0016787">
    <property type="term" value="F:hydrolase activity"/>
    <property type="evidence" value="ECO:0007669"/>
    <property type="project" value="UniProtKB-KW"/>
</dbReference>
<dbReference type="PANTHER" id="PTHR46438:SF11">
    <property type="entry name" value="LIPASE-RELATED"/>
    <property type="match status" value="1"/>
</dbReference>
<keyword evidence="4" id="KW-1185">Reference proteome</keyword>
<dbReference type="SUPFAM" id="SSF53474">
    <property type="entry name" value="alpha/beta-Hydrolases"/>
    <property type="match status" value="1"/>
</dbReference>
<sequence length="316" mass="35739">MKTLIKILKIVFISIILISAFVALIFGHSSIPLDELKAEYANEESEFMSIDGANVHYRDVGNPGDSLPIILIHGTGASLHTFNDWTKELKTNHRVIRMDLPGYGLTGPFENRDYSIHHYVNFLNTFLDSLSIDQCVMGGNSLGGHIAWRFTLKHPEKVNKLILIDASGYPFKSKSSPIAFKMAKVPVVKNAFTYITPRFVVESSVENVYADDSKVTEEVVDRYFELTLRKGNRQAFVDRFSTSNNLKAYKKLNTIKTETLILWGEQDDLIPVEIAYQFHEALPNDTLVILPNAGHIPMEEIPEKSLDVVFDFLNDK</sequence>
<evidence type="ECO:0000259" key="2">
    <source>
        <dbReference type="Pfam" id="PF00561"/>
    </source>
</evidence>
<gene>
    <name evidence="3" type="ORF">DCC35_18310</name>
</gene>
<dbReference type="KEGG" id="fpf:DCC35_18310"/>
<dbReference type="InterPro" id="IPR000639">
    <property type="entry name" value="Epox_hydrolase-like"/>
</dbReference>
<dbReference type="InterPro" id="IPR029058">
    <property type="entry name" value="AB_hydrolase_fold"/>
</dbReference>
<name>A0A4D7K754_9BACT</name>
<dbReference type="PRINTS" id="PR00412">
    <property type="entry name" value="EPOXHYDRLASE"/>
</dbReference>
<dbReference type="Gene3D" id="3.40.50.1820">
    <property type="entry name" value="alpha/beta hydrolase"/>
    <property type="match status" value="1"/>
</dbReference>
<dbReference type="Proteomes" id="UP000298616">
    <property type="component" value="Chromosome"/>
</dbReference>
<feature type="domain" description="AB hydrolase-1" evidence="2">
    <location>
        <begin position="68"/>
        <end position="300"/>
    </location>
</feature>
<evidence type="ECO:0000313" key="4">
    <source>
        <dbReference type="Proteomes" id="UP000298616"/>
    </source>
</evidence>
<dbReference type="Pfam" id="PF00561">
    <property type="entry name" value="Abhydrolase_1"/>
    <property type="match status" value="1"/>
</dbReference>
<accession>A0A4D7K754</accession>
<dbReference type="OrthoDB" id="9780932at2"/>